<reference evidence="8 9" key="1">
    <citation type="submission" date="2024-09" db="EMBL/GenBank/DDBJ databases">
        <authorList>
            <person name="Sun Q."/>
            <person name="Mori K."/>
        </authorList>
    </citation>
    <scope>NUCLEOTIDE SEQUENCE [LARGE SCALE GENOMIC DNA]</scope>
    <source>
        <strain evidence="8 9">CCM 8677</strain>
    </source>
</reference>
<dbReference type="SUPFAM" id="SSF56024">
    <property type="entry name" value="Phospholipase D/nuclease"/>
    <property type="match status" value="2"/>
</dbReference>
<dbReference type="SMART" id="SM00155">
    <property type="entry name" value="PLDc"/>
    <property type="match status" value="2"/>
</dbReference>
<evidence type="ECO:0000313" key="8">
    <source>
        <dbReference type="EMBL" id="MFC0351026.1"/>
    </source>
</evidence>
<dbReference type="PANTHER" id="PTHR43856:SF1">
    <property type="entry name" value="MITOCHONDRIAL CARDIOLIPIN HYDROLASE"/>
    <property type="match status" value="1"/>
</dbReference>
<dbReference type="PROSITE" id="PS50035">
    <property type="entry name" value="PLD"/>
    <property type="match status" value="2"/>
</dbReference>
<keyword evidence="5" id="KW-0442">Lipid degradation</keyword>
<dbReference type="CDD" id="cd09173">
    <property type="entry name" value="PLDc_Nuc_like_unchar1_2"/>
    <property type="match status" value="1"/>
</dbReference>
<keyword evidence="4" id="KW-0378">Hydrolase</keyword>
<protein>
    <recommendedName>
        <fullName evidence="3">phospholipase D</fullName>
        <ecNumber evidence="3">3.1.4.4</ecNumber>
    </recommendedName>
</protein>
<feature type="domain" description="PLD phosphodiesterase" evidence="7">
    <location>
        <begin position="458"/>
        <end position="489"/>
    </location>
</feature>
<keyword evidence="6" id="KW-0443">Lipid metabolism</keyword>
<comment type="caution">
    <text evidence="8">The sequence shown here is derived from an EMBL/GenBank/DDBJ whole genome shotgun (WGS) entry which is preliminary data.</text>
</comment>
<evidence type="ECO:0000313" key="9">
    <source>
        <dbReference type="Proteomes" id="UP001589844"/>
    </source>
</evidence>
<dbReference type="RefSeq" id="WP_390213582.1">
    <property type="nucleotide sequence ID" value="NZ_JBHLXJ010000015.1"/>
</dbReference>
<evidence type="ECO:0000256" key="4">
    <source>
        <dbReference type="ARBA" id="ARBA00022801"/>
    </source>
</evidence>
<dbReference type="Gene3D" id="3.30.870.10">
    <property type="entry name" value="Endonuclease Chain A"/>
    <property type="match status" value="2"/>
</dbReference>
<dbReference type="Pfam" id="PF13091">
    <property type="entry name" value="PLDc_2"/>
    <property type="match status" value="2"/>
</dbReference>
<dbReference type="PANTHER" id="PTHR43856">
    <property type="entry name" value="CARDIOLIPIN HYDROLASE"/>
    <property type="match status" value="1"/>
</dbReference>
<comment type="catalytic activity">
    <reaction evidence="1">
        <text>a 1,2-diacyl-sn-glycero-3-phosphocholine + H2O = a 1,2-diacyl-sn-glycero-3-phosphate + choline + H(+)</text>
        <dbReference type="Rhea" id="RHEA:14445"/>
        <dbReference type="ChEBI" id="CHEBI:15354"/>
        <dbReference type="ChEBI" id="CHEBI:15377"/>
        <dbReference type="ChEBI" id="CHEBI:15378"/>
        <dbReference type="ChEBI" id="CHEBI:57643"/>
        <dbReference type="ChEBI" id="CHEBI:58608"/>
        <dbReference type="EC" id="3.1.4.4"/>
    </reaction>
</comment>
<name>A0ABV6IJ51_9BURK</name>
<dbReference type="InterPro" id="IPR001736">
    <property type="entry name" value="PLipase_D/transphosphatidylase"/>
</dbReference>
<gene>
    <name evidence="8" type="ORF">ACFFJH_14505</name>
</gene>
<organism evidence="8 9">
    <name type="scientific">Undibacterium danionis</name>
    <dbReference type="NCBI Taxonomy" id="1812100"/>
    <lineage>
        <taxon>Bacteria</taxon>
        <taxon>Pseudomonadati</taxon>
        <taxon>Pseudomonadota</taxon>
        <taxon>Betaproteobacteria</taxon>
        <taxon>Burkholderiales</taxon>
        <taxon>Oxalobacteraceae</taxon>
        <taxon>Undibacterium</taxon>
    </lineage>
</organism>
<dbReference type="Proteomes" id="UP001589844">
    <property type="component" value="Unassembled WGS sequence"/>
</dbReference>
<evidence type="ECO:0000259" key="7">
    <source>
        <dbReference type="PROSITE" id="PS50035"/>
    </source>
</evidence>
<dbReference type="InterPro" id="IPR051406">
    <property type="entry name" value="PLD_domain"/>
</dbReference>
<evidence type="ECO:0000256" key="3">
    <source>
        <dbReference type="ARBA" id="ARBA00012027"/>
    </source>
</evidence>
<dbReference type="InterPro" id="IPR025202">
    <property type="entry name" value="PLD-like_dom"/>
</dbReference>
<evidence type="ECO:0000256" key="6">
    <source>
        <dbReference type="ARBA" id="ARBA00023098"/>
    </source>
</evidence>
<proteinExistence type="inferred from homology"/>
<comment type="similarity">
    <text evidence="2">Belongs to the phospholipase D family.</text>
</comment>
<feature type="domain" description="PLD phosphodiesterase" evidence="7">
    <location>
        <begin position="275"/>
        <end position="305"/>
    </location>
</feature>
<evidence type="ECO:0000256" key="2">
    <source>
        <dbReference type="ARBA" id="ARBA00008664"/>
    </source>
</evidence>
<dbReference type="CDD" id="cd09172">
    <property type="entry name" value="PLDc_Nuc_like_unchar1_1"/>
    <property type="match status" value="1"/>
</dbReference>
<dbReference type="EMBL" id="JBHLXJ010000015">
    <property type="protein sequence ID" value="MFC0351026.1"/>
    <property type="molecule type" value="Genomic_DNA"/>
</dbReference>
<keyword evidence="9" id="KW-1185">Reference proteome</keyword>
<sequence>MASSDFQVSGKNAKALFTLKLHRGDGMCLIAMNWKVGKPPDNFVGFAIESRAPGTDAFFPLNNRLSFENAGSGGSKLQLSTLISPIQKFRWIHFPRNANLLGEFTYRVTPVFMDEDDRLSQGTPQEANIELRRETYQGQLNVTFTRGFVSSQAFVDRFEKFGEIQTLIPSKAKEGLTFKATHPKREEALAWMGFEARETILELLDQAILEGAEVRVVAYDLSEPEVVGRLVKLKKKLRIIIDDSKEHGEDDSGETQSAERLLKSAGAANVKRQHMKSLQHNKMIIVNGPKTKKVVFGSTNLSWRGFYIQANNALVIEGKKPVTLALAAFDNYYDKEATFQDTDSAEMMDLGLKNIDAKVAFSPHSKSNSLLQAIGEDISSTTSSLFYSLAFLSITPGIIKETIRDVSARAGIFVYGIADKKVGGIDLQMPNGNIAPVFSSALDKNIPLPFSKEPTGGGGNRMHHKFVVIDFDKPSARVYLGSYNFSSPADQKNGENLVVIRDRRVAVSYTVEALRLFDHYHFRVAQKEAKQAKKILQLRKPPRQIGEKPWFEQSYSDPRKIRDRELFA</sequence>
<evidence type="ECO:0000256" key="5">
    <source>
        <dbReference type="ARBA" id="ARBA00022963"/>
    </source>
</evidence>
<accession>A0ABV6IJ51</accession>
<evidence type="ECO:0000256" key="1">
    <source>
        <dbReference type="ARBA" id="ARBA00000798"/>
    </source>
</evidence>
<dbReference type="EC" id="3.1.4.4" evidence="3"/>